<gene>
    <name evidence="5" type="ORF">F4Y08_00735</name>
</gene>
<dbReference type="GO" id="GO:0016887">
    <property type="term" value="F:ATP hydrolysis activity"/>
    <property type="evidence" value="ECO:0007669"/>
    <property type="project" value="InterPro"/>
</dbReference>
<dbReference type="InterPro" id="IPR003439">
    <property type="entry name" value="ABC_transporter-like_ATP-bd"/>
</dbReference>
<evidence type="ECO:0000256" key="2">
    <source>
        <dbReference type="ARBA" id="ARBA00022741"/>
    </source>
</evidence>
<dbReference type="PROSITE" id="PS00211">
    <property type="entry name" value="ABC_TRANSPORTER_1"/>
    <property type="match status" value="1"/>
</dbReference>
<evidence type="ECO:0000256" key="3">
    <source>
        <dbReference type="ARBA" id="ARBA00022840"/>
    </source>
</evidence>
<dbReference type="SUPFAM" id="SSF52540">
    <property type="entry name" value="P-loop containing nucleoside triphosphate hydrolases"/>
    <property type="match status" value="1"/>
</dbReference>
<dbReference type="EMBL" id="VXPY01000007">
    <property type="protein sequence ID" value="MYD88855.1"/>
    <property type="molecule type" value="Genomic_DNA"/>
</dbReference>
<dbReference type="PANTHER" id="PTHR42711">
    <property type="entry name" value="ABC TRANSPORTER ATP-BINDING PROTEIN"/>
    <property type="match status" value="1"/>
</dbReference>
<accession>A0A6B1DPY5</accession>
<comment type="caution">
    <text evidence="5">The sequence shown here is derived from an EMBL/GenBank/DDBJ whole genome shotgun (WGS) entry which is preliminary data.</text>
</comment>
<evidence type="ECO:0000256" key="1">
    <source>
        <dbReference type="ARBA" id="ARBA00022448"/>
    </source>
</evidence>
<dbReference type="PROSITE" id="PS50893">
    <property type="entry name" value="ABC_TRANSPORTER_2"/>
    <property type="match status" value="1"/>
</dbReference>
<dbReference type="GO" id="GO:0005524">
    <property type="term" value="F:ATP binding"/>
    <property type="evidence" value="ECO:0007669"/>
    <property type="project" value="UniProtKB-KW"/>
</dbReference>
<dbReference type="InterPro" id="IPR027417">
    <property type="entry name" value="P-loop_NTPase"/>
</dbReference>
<proteinExistence type="predicted"/>
<name>A0A6B1DPY5_9CHLR</name>
<dbReference type="AlphaFoldDB" id="A0A6B1DPY5"/>
<dbReference type="PANTHER" id="PTHR42711:SF18">
    <property type="entry name" value="ABC TRANSPORTER, ATP-BINDING PROTEIN"/>
    <property type="match status" value="1"/>
</dbReference>
<keyword evidence="3 5" id="KW-0067">ATP-binding</keyword>
<dbReference type="CDD" id="cd03230">
    <property type="entry name" value="ABC_DR_subfamily_A"/>
    <property type="match status" value="1"/>
</dbReference>
<reference evidence="5" key="1">
    <citation type="submission" date="2019-09" db="EMBL/GenBank/DDBJ databases">
        <title>Characterisation of the sponge microbiome using genome-centric metagenomics.</title>
        <authorList>
            <person name="Engelberts J.P."/>
            <person name="Robbins S.J."/>
            <person name="De Goeij J.M."/>
            <person name="Aranda M."/>
            <person name="Bell S.C."/>
            <person name="Webster N.S."/>
        </authorList>
    </citation>
    <scope>NUCLEOTIDE SEQUENCE</scope>
    <source>
        <strain evidence="5">SB0662_bin_9</strain>
    </source>
</reference>
<dbReference type="InterPro" id="IPR003593">
    <property type="entry name" value="AAA+_ATPase"/>
</dbReference>
<dbReference type="Gene3D" id="3.40.50.300">
    <property type="entry name" value="P-loop containing nucleotide triphosphate hydrolases"/>
    <property type="match status" value="1"/>
</dbReference>
<dbReference type="SMART" id="SM00382">
    <property type="entry name" value="AAA"/>
    <property type="match status" value="1"/>
</dbReference>
<organism evidence="5">
    <name type="scientific">Caldilineaceae bacterium SB0662_bin_9</name>
    <dbReference type="NCBI Taxonomy" id="2605258"/>
    <lineage>
        <taxon>Bacteria</taxon>
        <taxon>Bacillati</taxon>
        <taxon>Chloroflexota</taxon>
        <taxon>Caldilineae</taxon>
        <taxon>Caldilineales</taxon>
        <taxon>Caldilineaceae</taxon>
    </lineage>
</organism>
<dbReference type="InterPro" id="IPR050763">
    <property type="entry name" value="ABC_transporter_ATP-binding"/>
</dbReference>
<feature type="domain" description="ABC transporter" evidence="4">
    <location>
        <begin position="4"/>
        <end position="232"/>
    </location>
</feature>
<sequence>MTMIQVSDLSLTYPGTRNPAVDGISFEVGQGEIFGFLGPSGAGKSTTQRVLCRLLQHWSGSVTVMDRSLADWGQDYFAHVGVSFELPNHYLQLTARENLKLFANLYPQDVTRSEDLLAVVDLTADADTRVGQFSKGMMQRLSFVRAFQHEPRLVFLDEPTAGLDPVNARRITDHLQTLRADGCTIFLTTHDMHVADLLCDRVAFMVQGRLALIDTPRNLRLAHGRKQVQVEYRTGEGRRQELFDLDGIGGNERFAELLRSEEIETIHTQEATLEDIFIRTTGEQLL</sequence>
<dbReference type="Pfam" id="PF00005">
    <property type="entry name" value="ABC_tran"/>
    <property type="match status" value="1"/>
</dbReference>
<dbReference type="InterPro" id="IPR017871">
    <property type="entry name" value="ABC_transporter-like_CS"/>
</dbReference>
<keyword evidence="2" id="KW-0547">Nucleotide-binding</keyword>
<protein>
    <submittedName>
        <fullName evidence="5">ABC transporter ATP-binding protein</fullName>
    </submittedName>
</protein>
<keyword evidence="1" id="KW-0813">Transport</keyword>
<evidence type="ECO:0000259" key="4">
    <source>
        <dbReference type="PROSITE" id="PS50893"/>
    </source>
</evidence>
<evidence type="ECO:0000313" key="5">
    <source>
        <dbReference type="EMBL" id="MYD88855.1"/>
    </source>
</evidence>